<reference evidence="5" key="2">
    <citation type="submission" date="2010-01" db="EMBL/GenBank/DDBJ databases">
        <title>The complete genome of Conexibacter woesei DSM 14684.</title>
        <authorList>
            <consortium name="US DOE Joint Genome Institute (JGI-PGF)"/>
            <person name="Lucas S."/>
            <person name="Copeland A."/>
            <person name="Lapidus A."/>
            <person name="Glavina del Rio T."/>
            <person name="Dalin E."/>
            <person name="Tice H."/>
            <person name="Bruce D."/>
            <person name="Goodwin L."/>
            <person name="Pitluck S."/>
            <person name="Kyrpides N."/>
            <person name="Mavromatis K."/>
            <person name="Ivanova N."/>
            <person name="Mikhailova N."/>
            <person name="Chertkov O."/>
            <person name="Brettin T."/>
            <person name="Detter J.C."/>
            <person name="Han C."/>
            <person name="Larimer F."/>
            <person name="Land M."/>
            <person name="Hauser L."/>
            <person name="Markowitz V."/>
            <person name="Cheng J.-F."/>
            <person name="Hugenholtz P."/>
            <person name="Woyke T."/>
            <person name="Wu D."/>
            <person name="Pukall R."/>
            <person name="Steenblock K."/>
            <person name="Schneider S."/>
            <person name="Klenk H.-P."/>
            <person name="Eisen J.A."/>
        </authorList>
    </citation>
    <scope>NUCLEOTIDE SEQUENCE [LARGE SCALE GENOMIC DNA]</scope>
    <source>
        <strain evidence="5">DSM 14684 / CIP 108061 / JCM 11494 / NBRC 100937 / ID131577</strain>
    </source>
</reference>
<evidence type="ECO:0000256" key="1">
    <source>
        <dbReference type="ARBA" id="ARBA00004418"/>
    </source>
</evidence>
<keyword evidence="5" id="KW-1185">Reference proteome</keyword>
<dbReference type="HOGENOM" id="CLU_899649_0_0_11"/>
<dbReference type="Gene3D" id="3.40.190.10">
    <property type="entry name" value="Periplasmic binding protein-like II"/>
    <property type="match status" value="2"/>
</dbReference>
<dbReference type="EMBL" id="CP001854">
    <property type="protein sequence ID" value="ADB52485.1"/>
    <property type="molecule type" value="Genomic_DNA"/>
</dbReference>
<proteinExistence type="inferred from homology"/>
<dbReference type="PANTHER" id="PTHR30024">
    <property type="entry name" value="ALIPHATIC SULFONATES-BINDING PROTEIN-RELATED"/>
    <property type="match status" value="1"/>
</dbReference>
<evidence type="ECO:0000256" key="2">
    <source>
        <dbReference type="ARBA" id="ARBA00010742"/>
    </source>
</evidence>
<dbReference type="GO" id="GO:0042597">
    <property type="term" value="C:periplasmic space"/>
    <property type="evidence" value="ECO:0007669"/>
    <property type="project" value="UniProtKB-SubCell"/>
</dbReference>
<organism evidence="4 5">
    <name type="scientific">Conexibacter woesei (strain DSM 14684 / CCUG 47730 / CIP 108061 / JCM 11494 / NBRC 100937 / ID131577)</name>
    <dbReference type="NCBI Taxonomy" id="469383"/>
    <lineage>
        <taxon>Bacteria</taxon>
        <taxon>Bacillati</taxon>
        <taxon>Actinomycetota</taxon>
        <taxon>Thermoleophilia</taxon>
        <taxon>Solirubrobacterales</taxon>
        <taxon>Conexibacteraceae</taxon>
        <taxon>Conexibacter</taxon>
    </lineage>
</organism>
<dbReference type="GO" id="GO:0042918">
    <property type="term" value="P:alkanesulfonate transmembrane transport"/>
    <property type="evidence" value="ECO:0007669"/>
    <property type="project" value="TreeGrafter"/>
</dbReference>
<evidence type="ECO:0000313" key="5">
    <source>
        <dbReference type="Proteomes" id="UP000008229"/>
    </source>
</evidence>
<name>D3F4M8_CONWI</name>
<reference evidence="4 5" key="1">
    <citation type="journal article" date="2010" name="Stand. Genomic Sci.">
        <title>Complete genome sequence of Conexibacter woesei type strain (ID131577).</title>
        <authorList>
            <person name="Pukall R."/>
            <person name="Lapidus A."/>
            <person name="Glavina Del Rio T."/>
            <person name="Copeland A."/>
            <person name="Tice H."/>
            <person name="Cheng J.-F."/>
            <person name="Lucas S."/>
            <person name="Chen F."/>
            <person name="Nolan M."/>
            <person name="Bruce D."/>
            <person name="Goodwin L."/>
            <person name="Pitluck S."/>
            <person name="Mavromatis K."/>
            <person name="Ivanova N."/>
            <person name="Ovchinnikova G."/>
            <person name="Pati A."/>
            <person name="Chen A."/>
            <person name="Palaniappan K."/>
            <person name="Land M."/>
            <person name="Hauser L."/>
            <person name="Chang Y.-J."/>
            <person name="Jeffries C.D."/>
            <person name="Chain P."/>
            <person name="Meincke L."/>
            <person name="Sims D."/>
            <person name="Brettin T."/>
            <person name="Detter J.C."/>
            <person name="Rohde M."/>
            <person name="Goeker M."/>
            <person name="Bristow J."/>
            <person name="Eisen J.A."/>
            <person name="Markowitz V."/>
            <person name="Kyrpides N.C."/>
            <person name="Klenk H.-P."/>
            <person name="Hugenholtz P."/>
        </authorList>
    </citation>
    <scope>NUCLEOTIDE SEQUENCE [LARGE SCALE GENOMIC DNA]</scope>
    <source>
        <strain evidence="5">DSM 14684 / CIP 108061 / JCM 11494 / NBRC 100937 / ID131577</strain>
    </source>
</reference>
<dbReference type="Pfam" id="PF13379">
    <property type="entry name" value="NMT1_2"/>
    <property type="match status" value="1"/>
</dbReference>
<sequence>MHEIEGMPVRVAAFPSAGELALHAADARGLFAAAGLRVDAQLIAGQRPQFAGLRDGSWDVLHTAADNVLAHHDELDLIVVAGVNRGMLSLVADGDGGLAALRRRPIGVDSAASGYAVVLRHVLRRAGVAPEECTFAEVGGTRERAQALRDGTIAATLLTPPYDVATVRDGGHVVLRPTDVEPRYVGATVAVRRGWAEANSDVLRRYLGALADAEAWLRDPASRDAAAALAVDRAGAPAELAGDVVDAVLDPASGLLPGGRLDVADLASVLDVRRREGTPVDVDAAACLDLRYLPS</sequence>
<comment type="similarity">
    <text evidence="2">Belongs to the bacterial solute-binding protein SsuA/TauA family.</text>
</comment>
<evidence type="ECO:0000313" key="4">
    <source>
        <dbReference type="EMBL" id="ADB52485.1"/>
    </source>
</evidence>
<dbReference type="RefSeq" id="WP_012935536.1">
    <property type="nucleotide sequence ID" value="NC_013739.1"/>
</dbReference>
<comment type="subcellular location">
    <subcellularLocation>
        <location evidence="1">Periplasm</location>
    </subcellularLocation>
</comment>
<accession>D3F4M8</accession>
<dbReference type="KEGG" id="cwo:Cwoe_4070"/>
<dbReference type="PANTHER" id="PTHR30024:SF47">
    <property type="entry name" value="TAURINE-BINDING PERIPLASMIC PROTEIN"/>
    <property type="match status" value="1"/>
</dbReference>
<evidence type="ECO:0000256" key="3">
    <source>
        <dbReference type="ARBA" id="ARBA00022729"/>
    </source>
</evidence>
<dbReference type="AlphaFoldDB" id="D3F4M8"/>
<dbReference type="Proteomes" id="UP000008229">
    <property type="component" value="Chromosome"/>
</dbReference>
<dbReference type="SUPFAM" id="SSF53850">
    <property type="entry name" value="Periplasmic binding protein-like II"/>
    <property type="match status" value="1"/>
</dbReference>
<dbReference type="eggNOG" id="COG0715">
    <property type="taxonomic scope" value="Bacteria"/>
</dbReference>
<keyword evidence="3" id="KW-0732">Signal</keyword>
<dbReference type="OrthoDB" id="5065011at2"/>
<dbReference type="STRING" id="469383.Cwoe_4070"/>
<gene>
    <name evidence="4" type="ordered locus">Cwoe_4070</name>
</gene>
<protein>
    <submittedName>
        <fullName evidence="4">ABC-type nitrate/sulfonate/bicarbonate transport systems periplasmic components-like protein</fullName>
    </submittedName>
</protein>